<evidence type="ECO:0000313" key="2">
    <source>
        <dbReference type="Proteomes" id="UP001162164"/>
    </source>
</evidence>
<comment type="caution">
    <text evidence="1">The sequence shown here is derived from an EMBL/GenBank/DDBJ whole genome shotgun (WGS) entry which is preliminary data.</text>
</comment>
<evidence type="ECO:0000313" key="1">
    <source>
        <dbReference type="EMBL" id="KAJ8984679.1"/>
    </source>
</evidence>
<sequence>MSFRTRSRTSRNSRLSCLRPSRTGAVRRSRQSLVLNSPVCEYDVNNFTSCESGPNFYDRLFGPTADESILVSLQTLISLCNRCPQEKTPSTSEESLEEIEEEEEGDCFRIDVKDLEDNETQTDTYACSYCRANNCVQTERPCVKPGCVQTREVSPVQPQLTCDCCEPISAPPCCCATVSKSAQYSKPPSRSAKTSTKAASDICCCCVGSTDVDDGSTSCSCRSCLSKSTRRVKKSRRSIKRSREFPVEVTVSPRCTCCSSSSKPQKQVTLCCECPSNSSSGFDDTEMAEEGSGQMTPSQMGDANGVTVRYAITKISKYFSYTTFEVMKSTSKRPKVMPKSLEGVFVLKNSPCKR</sequence>
<dbReference type="EMBL" id="JAPWTJ010000029">
    <property type="protein sequence ID" value="KAJ8984679.1"/>
    <property type="molecule type" value="Genomic_DNA"/>
</dbReference>
<proteinExistence type="predicted"/>
<organism evidence="1 2">
    <name type="scientific">Molorchus minor</name>
    <dbReference type="NCBI Taxonomy" id="1323400"/>
    <lineage>
        <taxon>Eukaryota</taxon>
        <taxon>Metazoa</taxon>
        <taxon>Ecdysozoa</taxon>
        <taxon>Arthropoda</taxon>
        <taxon>Hexapoda</taxon>
        <taxon>Insecta</taxon>
        <taxon>Pterygota</taxon>
        <taxon>Neoptera</taxon>
        <taxon>Endopterygota</taxon>
        <taxon>Coleoptera</taxon>
        <taxon>Polyphaga</taxon>
        <taxon>Cucujiformia</taxon>
        <taxon>Chrysomeloidea</taxon>
        <taxon>Cerambycidae</taxon>
        <taxon>Lamiinae</taxon>
        <taxon>Monochamini</taxon>
        <taxon>Molorchus</taxon>
    </lineage>
</organism>
<reference evidence="1" key="1">
    <citation type="journal article" date="2023" name="Insect Mol. Biol.">
        <title>Genome sequencing provides insights into the evolution of gene families encoding plant cell wall-degrading enzymes in longhorned beetles.</title>
        <authorList>
            <person name="Shin N.R."/>
            <person name="Okamura Y."/>
            <person name="Kirsch R."/>
            <person name="Pauchet Y."/>
        </authorList>
    </citation>
    <scope>NUCLEOTIDE SEQUENCE</scope>
    <source>
        <strain evidence="1">MMC_N1</strain>
    </source>
</reference>
<protein>
    <submittedName>
        <fullName evidence="1">Uncharacterized protein</fullName>
    </submittedName>
</protein>
<accession>A0ABQ9K2W0</accession>
<dbReference type="Proteomes" id="UP001162164">
    <property type="component" value="Unassembled WGS sequence"/>
</dbReference>
<keyword evidence="2" id="KW-1185">Reference proteome</keyword>
<gene>
    <name evidence="1" type="ORF">NQ317_015770</name>
</gene>
<name>A0ABQ9K2W0_9CUCU</name>